<dbReference type="RefSeq" id="WP_140996227.1">
    <property type="nucleotide sequence ID" value="NZ_VDCZ01000001.1"/>
</dbReference>
<dbReference type="InterPro" id="IPR024467">
    <property type="entry name" value="Xre/MbcA/ParS-like_toxin-bd"/>
</dbReference>
<dbReference type="OrthoDB" id="5770459at2"/>
<dbReference type="Proteomes" id="UP000431264">
    <property type="component" value="Unassembled WGS sequence"/>
</dbReference>
<dbReference type="AlphaFoldDB" id="A0A6I4IEH0"/>
<dbReference type="GO" id="GO:0003677">
    <property type="term" value="F:DNA binding"/>
    <property type="evidence" value="ECO:0007669"/>
    <property type="project" value="InterPro"/>
</dbReference>
<dbReference type="Pfam" id="PF20432">
    <property type="entry name" value="Xre-like-HTH"/>
    <property type="match status" value="1"/>
</dbReference>
<dbReference type="InterPro" id="IPR046847">
    <property type="entry name" value="Xre-like_HTH"/>
</dbReference>
<reference evidence="4" key="1">
    <citation type="submission" date="2019-05" db="EMBL/GenBank/DDBJ databases">
        <title>Flavobacterium profundi sp. nov., isolated from a deep-sea seamount.</title>
        <authorList>
            <person name="Zhang D.-C."/>
        </authorList>
    </citation>
    <scope>NUCLEOTIDE SEQUENCE [LARGE SCALE GENOMIC DNA]</scope>
    <source>
        <strain evidence="4">TP390</strain>
    </source>
</reference>
<evidence type="ECO:0000259" key="2">
    <source>
        <dbReference type="Pfam" id="PF20432"/>
    </source>
</evidence>
<feature type="domain" description="Antitoxin Xre/MbcA/ParS-like toxin-binding" evidence="1">
    <location>
        <begin position="116"/>
        <end position="164"/>
    </location>
</feature>
<dbReference type="EMBL" id="WQLW01000001">
    <property type="protein sequence ID" value="MVO07830.1"/>
    <property type="molecule type" value="Genomic_DNA"/>
</dbReference>
<organism evidence="3 4">
    <name type="scientific">Flavobacterium profundi</name>
    <dbReference type="NCBI Taxonomy" id="1774945"/>
    <lineage>
        <taxon>Bacteria</taxon>
        <taxon>Pseudomonadati</taxon>
        <taxon>Bacteroidota</taxon>
        <taxon>Flavobacteriia</taxon>
        <taxon>Flavobacteriales</taxon>
        <taxon>Flavobacteriaceae</taxon>
        <taxon>Flavobacterium</taxon>
    </lineage>
</organism>
<evidence type="ECO:0000313" key="3">
    <source>
        <dbReference type="EMBL" id="MVO07830.1"/>
    </source>
</evidence>
<accession>A0A6I4IEH0</accession>
<name>A0A6I4IEH0_9FLAO</name>
<gene>
    <name evidence="3" type="ORF">GOQ30_01465</name>
</gene>
<evidence type="ECO:0000259" key="1">
    <source>
        <dbReference type="Pfam" id="PF09722"/>
    </source>
</evidence>
<dbReference type="Pfam" id="PF09722">
    <property type="entry name" value="Xre_MbcA_ParS_C"/>
    <property type="match status" value="1"/>
</dbReference>
<feature type="domain" description="Antitoxin Xre-like helix-turn-helix" evidence="2">
    <location>
        <begin position="50"/>
        <end position="109"/>
    </location>
</feature>
<sequence>MTKLVANSDVKIDKAVRMYVSKVEKEADLSLVDKDITYKKFLSNRMLIVHSIRRGLPYEIYDLIKERTPFNEEDWAQFLGVSLRTLQRNKSKKDFVFDPIPTEKILELAEVTALGKEVFDTKEQFYLWLNTPNFALGNLKPFELLKDSYGKEMVMNELNKIQYGIFV</sequence>
<keyword evidence="4" id="KW-1185">Reference proteome</keyword>
<protein>
    <submittedName>
        <fullName evidence="3">DUF2384 domain-containing protein</fullName>
    </submittedName>
</protein>
<proteinExistence type="predicted"/>
<dbReference type="InterPro" id="IPR011979">
    <property type="entry name" value="Antitox_Xre"/>
</dbReference>
<comment type="caution">
    <text evidence="3">The sequence shown here is derived from an EMBL/GenBank/DDBJ whole genome shotgun (WGS) entry which is preliminary data.</text>
</comment>
<evidence type="ECO:0000313" key="4">
    <source>
        <dbReference type="Proteomes" id="UP000431264"/>
    </source>
</evidence>
<dbReference type="NCBIfam" id="TIGR02293">
    <property type="entry name" value="TAS_TIGR02293"/>
    <property type="match status" value="1"/>
</dbReference>